<sequence>MKGECDKLIENIQSSGWEASIVATGGGSGAVHALLSHPGASRFVLETQIPYSAEALSAYLGYAPAQGCSKETGRLMASRALERAHQLQVPDSKFKGMGIACTAALQTNRQRKGADRAFIYIKSTDREASQVLELARGTRAEQEEALSEALLKFIAEFVVEVEP</sequence>
<protein>
    <recommendedName>
        <fullName evidence="3">CinA C-terminal domain-containing protein</fullName>
    </recommendedName>
</protein>
<dbReference type="InterPro" id="IPR036653">
    <property type="entry name" value="CinA-like_C"/>
</dbReference>
<gene>
    <name evidence="1" type="ORF">SCARR_00101</name>
</gene>
<proteinExistence type="predicted"/>
<dbReference type="Gene3D" id="3.90.950.20">
    <property type="entry name" value="CinA-like"/>
    <property type="match status" value="1"/>
</dbReference>
<dbReference type="EMBL" id="CAAHFH010000001">
    <property type="protein sequence ID" value="VGO18051.1"/>
    <property type="molecule type" value="Genomic_DNA"/>
</dbReference>
<reference evidence="1 2" key="1">
    <citation type="submission" date="2019-04" db="EMBL/GenBank/DDBJ databases">
        <authorList>
            <person name="Van Vliet M D."/>
        </authorList>
    </citation>
    <scope>NUCLEOTIDE SEQUENCE [LARGE SCALE GENOMIC DNA]</scope>
    <source>
        <strain evidence="1 2">F21</strain>
    </source>
</reference>
<accession>A0A6C2UF55</accession>
<dbReference type="GO" id="GO:0005737">
    <property type="term" value="C:cytoplasm"/>
    <property type="evidence" value="ECO:0007669"/>
    <property type="project" value="TreeGrafter"/>
</dbReference>
<dbReference type="Proteomes" id="UP000346198">
    <property type="component" value="Unassembled WGS sequence"/>
</dbReference>
<keyword evidence="2" id="KW-1185">Reference proteome</keyword>
<dbReference type="PANTHER" id="PTHR31285">
    <property type="entry name" value="NICOTINAMIDE MONONUCLEOTIDE ADENYLYLTRANSFERASE"/>
    <property type="match status" value="1"/>
</dbReference>
<dbReference type="PANTHER" id="PTHR31285:SF0">
    <property type="entry name" value="NICOTINAMIDE MONONUCLEOTIDE ADENYLYLTRANSFERASE"/>
    <property type="match status" value="1"/>
</dbReference>
<name>A0A6C2UF55_9BACT</name>
<dbReference type="AlphaFoldDB" id="A0A6C2UF55"/>
<dbReference type="GO" id="GO:0016887">
    <property type="term" value="F:ATP hydrolysis activity"/>
    <property type="evidence" value="ECO:0007669"/>
    <property type="project" value="TreeGrafter"/>
</dbReference>
<evidence type="ECO:0000313" key="2">
    <source>
        <dbReference type="Proteomes" id="UP000346198"/>
    </source>
</evidence>
<evidence type="ECO:0000313" key="1">
    <source>
        <dbReference type="EMBL" id="VGO18051.1"/>
    </source>
</evidence>
<organism evidence="1 2">
    <name type="scientific">Pontiella sulfatireligans</name>
    <dbReference type="NCBI Taxonomy" id="2750658"/>
    <lineage>
        <taxon>Bacteria</taxon>
        <taxon>Pseudomonadati</taxon>
        <taxon>Kiritimatiellota</taxon>
        <taxon>Kiritimatiellia</taxon>
        <taxon>Kiritimatiellales</taxon>
        <taxon>Pontiellaceae</taxon>
        <taxon>Pontiella</taxon>
    </lineage>
</organism>
<evidence type="ECO:0008006" key="3">
    <source>
        <dbReference type="Google" id="ProtNLM"/>
    </source>
</evidence>
<dbReference type="GO" id="GO:0000309">
    <property type="term" value="F:nicotinamide-nucleotide adenylyltransferase activity"/>
    <property type="evidence" value="ECO:0007669"/>
    <property type="project" value="TreeGrafter"/>
</dbReference>
<dbReference type="RefSeq" id="WP_136059586.1">
    <property type="nucleotide sequence ID" value="NZ_CAAHFH010000001.1"/>
</dbReference>